<organism evidence="1 2">
    <name type="scientific">Cephalotus follicularis</name>
    <name type="common">Albany pitcher plant</name>
    <dbReference type="NCBI Taxonomy" id="3775"/>
    <lineage>
        <taxon>Eukaryota</taxon>
        <taxon>Viridiplantae</taxon>
        <taxon>Streptophyta</taxon>
        <taxon>Embryophyta</taxon>
        <taxon>Tracheophyta</taxon>
        <taxon>Spermatophyta</taxon>
        <taxon>Magnoliopsida</taxon>
        <taxon>eudicotyledons</taxon>
        <taxon>Gunneridae</taxon>
        <taxon>Pentapetalae</taxon>
        <taxon>rosids</taxon>
        <taxon>fabids</taxon>
        <taxon>Oxalidales</taxon>
        <taxon>Cephalotaceae</taxon>
        <taxon>Cephalotus</taxon>
    </lineage>
</organism>
<dbReference type="EMBL" id="BDDD01001060">
    <property type="protein sequence ID" value="GAV73001.1"/>
    <property type="molecule type" value="Genomic_DNA"/>
</dbReference>
<gene>
    <name evidence="1" type="ORF">CFOL_v3_16488</name>
</gene>
<evidence type="ECO:0000313" key="2">
    <source>
        <dbReference type="Proteomes" id="UP000187406"/>
    </source>
</evidence>
<dbReference type="PANTHER" id="PTHR31286">
    <property type="entry name" value="GLYCINE-RICH CELL WALL STRUCTURAL PROTEIN 1.8-LIKE"/>
    <property type="match status" value="1"/>
</dbReference>
<dbReference type="InterPro" id="IPR040256">
    <property type="entry name" value="At4g02000-like"/>
</dbReference>
<proteinExistence type="predicted"/>
<evidence type="ECO:0000313" key="1">
    <source>
        <dbReference type="EMBL" id="GAV73001.1"/>
    </source>
</evidence>
<dbReference type="InParanoid" id="A0A1Q3BYN4"/>
<reference evidence="2" key="1">
    <citation type="submission" date="2016-04" db="EMBL/GenBank/DDBJ databases">
        <title>Cephalotus genome sequencing.</title>
        <authorList>
            <person name="Fukushima K."/>
            <person name="Hasebe M."/>
            <person name="Fang X."/>
        </authorList>
    </citation>
    <scope>NUCLEOTIDE SEQUENCE [LARGE SCALE GENOMIC DNA]</scope>
    <source>
        <strain evidence="2">cv. St1</strain>
    </source>
</reference>
<protein>
    <submittedName>
        <fullName evidence="1">Uncharacterized protein</fullName>
    </submittedName>
</protein>
<accession>A0A1Q3BYN4</accession>
<name>A0A1Q3BYN4_CEPFO</name>
<dbReference type="PANTHER" id="PTHR31286:SF165">
    <property type="entry name" value="DUF4283 DOMAIN-CONTAINING PROTEIN"/>
    <property type="match status" value="1"/>
</dbReference>
<dbReference type="Proteomes" id="UP000187406">
    <property type="component" value="Unassembled WGS sequence"/>
</dbReference>
<sequence length="142" mass="16599">MSKILVQYWTQMGLSHIASVLGKPLHMDMCTKNKAILKFSRVCIDMKATSSFPTSILLELEDGSTTTIDVEYPWKLSACTLCKVFDHTNRTSTRVVRRDWIPKRMFWHREDLKTKRVDYYQKKRVCITWISNSISTTRSGYP</sequence>
<dbReference type="AlphaFoldDB" id="A0A1Q3BYN4"/>
<keyword evidence="2" id="KW-1185">Reference proteome</keyword>
<dbReference type="OrthoDB" id="1939300at2759"/>
<comment type="caution">
    <text evidence="1">The sequence shown here is derived from an EMBL/GenBank/DDBJ whole genome shotgun (WGS) entry which is preliminary data.</text>
</comment>